<reference evidence="2 3" key="1">
    <citation type="submission" date="2015-04" db="EMBL/GenBank/DDBJ databases">
        <title>Lasius niger genome sequencing.</title>
        <authorList>
            <person name="Konorov E.A."/>
            <person name="Nikitin M.A."/>
            <person name="Kirill M.V."/>
            <person name="Chang P."/>
        </authorList>
    </citation>
    <scope>NUCLEOTIDE SEQUENCE [LARGE SCALE GENOMIC DNA]</scope>
    <source>
        <tissue evidence="2">Whole</tissue>
    </source>
</reference>
<evidence type="ECO:0000313" key="2">
    <source>
        <dbReference type="EMBL" id="KMQ96008.1"/>
    </source>
</evidence>
<proteinExistence type="predicted"/>
<name>A0A0J7L087_LASNI</name>
<gene>
    <name evidence="2" type="ORF">RF55_3740</name>
</gene>
<organism evidence="2 3">
    <name type="scientific">Lasius niger</name>
    <name type="common">Black garden ant</name>
    <dbReference type="NCBI Taxonomy" id="67767"/>
    <lineage>
        <taxon>Eukaryota</taxon>
        <taxon>Metazoa</taxon>
        <taxon>Ecdysozoa</taxon>
        <taxon>Arthropoda</taxon>
        <taxon>Hexapoda</taxon>
        <taxon>Insecta</taxon>
        <taxon>Pterygota</taxon>
        <taxon>Neoptera</taxon>
        <taxon>Endopterygota</taxon>
        <taxon>Hymenoptera</taxon>
        <taxon>Apocrita</taxon>
        <taxon>Aculeata</taxon>
        <taxon>Formicoidea</taxon>
        <taxon>Formicidae</taxon>
        <taxon>Formicinae</taxon>
        <taxon>Lasius</taxon>
        <taxon>Lasius</taxon>
    </lineage>
</organism>
<accession>A0A0J7L087</accession>
<evidence type="ECO:0000256" key="1">
    <source>
        <dbReference type="SAM" id="MobiDB-lite"/>
    </source>
</evidence>
<sequence>MHKKGYGTNICNPCERPVKTEKPACGIGGTFAKKFSRIGHKTPRAWAIHNQLANSTQNHKSTKTAKGINHNQRRPNLI</sequence>
<dbReference type="AlphaFoldDB" id="A0A0J7L087"/>
<dbReference type="EMBL" id="LBMM01001612">
    <property type="protein sequence ID" value="KMQ96008.1"/>
    <property type="molecule type" value="Genomic_DNA"/>
</dbReference>
<comment type="caution">
    <text evidence="2">The sequence shown here is derived from an EMBL/GenBank/DDBJ whole genome shotgun (WGS) entry which is preliminary data.</text>
</comment>
<evidence type="ECO:0000313" key="3">
    <source>
        <dbReference type="Proteomes" id="UP000036403"/>
    </source>
</evidence>
<keyword evidence="3" id="KW-1185">Reference proteome</keyword>
<dbReference type="Proteomes" id="UP000036403">
    <property type="component" value="Unassembled WGS sequence"/>
</dbReference>
<dbReference type="PaxDb" id="67767-A0A0J7L087"/>
<protein>
    <submittedName>
        <fullName evidence="2">Uncharacterized protein</fullName>
    </submittedName>
</protein>
<feature type="region of interest" description="Disordered" evidence="1">
    <location>
        <begin position="51"/>
        <end position="78"/>
    </location>
</feature>